<sequence length="548" mass="59012">MRREILLTYLLANFLLVSCSDETTIFIDEQRQSIVEENDPITLSGSVTFENAGVLDISIDQNFSGKRVSKALEEPAGNYPMTMIGQVLPPTFGPVTSLTAAHVYVEDDFAYVAYNTAGEDYSGAIDIVDVTDPNNPKITSRLVYTNADINSLQYHQGFLYAVGGLDATASFTASSNSFITKIPVFNGVMDTNAGIIYGFQPGDNATDIVVEKNEAFVTSGKNGSVTIYDTKDLTIKKEEAYTDLRSLALFDNRLALLDADLGIRILDDNLKPKMEIPVDSDFGLYTKRTVDFDGDKIIVAEGAKGAGVYSYDSGTLLQYIPIITDPLQPPTGDIVNNAVAINGEMVLMANGGAGLSISNDEGDTKKPYGVIQLGGSINYVQTKGDYAFAASGQEGLQILKLNRLSLSLAAQCATLPDYKGSAKLVVNRGENAGFSGAKSFNSISVEGSLILCGSWTVRNDLDIKDDALMEMNGSLSVGSNKKEKEIKVEKGATLRIEGNLIIYGDLDLEDNSTLEFIGNNSVVNIFGEVKMGDNVNVVGNFTDVRNKL</sequence>
<evidence type="ECO:0000313" key="2">
    <source>
        <dbReference type="Proteomes" id="UP000468443"/>
    </source>
</evidence>
<dbReference type="RefSeq" id="WP_163693810.1">
    <property type="nucleotide sequence ID" value="NZ_FXTW01000003.1"/>
</dbReference>
<proteinExistence type="predicted"/>
<reference evidence="1 2" key="1">
    <citation type="submission" date="2020-01" db="EMBL/GenBank/DDBJ databases">
        <title>Muriicola jejuensis KCTC 22299.</title>
        <authorList>
            <person name="Wang G."/>
        </authorList>
    </citation>
    <scope>NUCLEOTIDE SEQUENCE [LARGE SCALE GENOMIC DNA]</scope>
    <source>
        <strain evidence="1 2">KCTC 22299</strain>
    </source>
</reference>
<dbReference type="EMBL" id="JAABOP010000004">
    <property type="protein sequence ID" value="NER11356.1"/>
    <property type="molecule type" value="Genomic_DNA"/>
</dbReference>
<dbReference type="AlphaFoldDB" id="A0A6P0UM72"/>
<dbReference type="PROSITE" id="PS51257">
    <property type="entry name" value="PROKAR_LIPOPROTEIN"/>
    <property type="match status" value="1"/>
</dbReference>
<organism evidence="1 2">
    <name type="scientific">Muriicola jejuensis</name>
    <dbReference type="NCBI Taxonomy" id="504488"/>
    <lineage>
        <taxon>Bacteria</taxon>
        <taxon>Pseudomonadati</taxon>
        <taxon>Bacteroidota</taxon>
        <taxon>Flavobacteriia</taxon>
        <taxon>Flavobacteriales</taxon>
        <taxon>Flavobacteriaceae</taxon>
        <taxon>Muriicola</taxon>
    </lineage>
</organism>
<keyword evidence="2" id="KW-1185">Reference proteome</keyword>
<comment type="caution">
    <text evidence="1">The sequence shown here is derived from an EMBL/GenBank/DDBJ whole genome shotgun (WGS) entry which is preliminary data.</text>
</comment>
<dbReference type="InterPro" id="IPR036322">
    <property type="entry name" value="WD40_repeat_dom_sf"/>
</dbReference>
<name>A0A6P0UM72_9FLAO</name>
<evidence type="ECO:0008006" key="3">
    <source>
        <dbReference type="Google" id="ProtNLM"/>
    </source>
</evidence>
<protein>
    <recommendedName>
        <fullName evidence="3">LVIVD repeat-containing protein</fullName>
    </recommendedName>
</protein>
<dbReference type="Proteomes" id="UP000468443">
    <property type="component" value="Unassembled WGS sequence"/>
</dbReference>
<gene>
    <name evidence="1" type="ORF">GWK09_12550</name>
</gene>
<evidence type="ECO:0000313" key="1">
    <source>
        <dbReference type="EMBL" id="NER11356.1"/>
    </source>
</evidence>
<dbReference type="SUPFAM" id="SSF50978">
    <property type="entry name" value="WD40 repeat-like"/>
    <property type="match status" value="1"/>
</dbReference>
<accession>A0A6P0UM72</accession>